<gene>
    <name evidence="2" type="ORF">DASC09_026040</name>
</gene>
<keyword evidence="3" id="KW-1185">Reference proteome</keyword>
<name>A0AAV5QLF7_9ASCO</name>
<comment type="caution">
    <text evidence="2">The sequence shown here is derived from an EMBL/GenBank/DDBJ whole genome shotgun (WGS) entry which is preliminary data.</text>
</comment>
<evidence type="ECO:0000313" key="3">
    <source>
        <dbReference type="Proteomes" id="UP001360560"/>
    </source>
</evidence>
<dbReference type="AlphaFoldDB" id="A0AAV5QLF7"/>
<evidence type="ECO:0000256" key="1">
    <source>
        <dbReference type="SAM" id="MobiDB-lite"/>
    </source>
</evidence>
<organism evidence="2 3">
    <name type="scientific">Saccharomycopsis crataegensis</name>
    <dbReference type="NCBI Taxonomy" id="43959"/>
    <lineage>
        <taxon>Eukaryota</taxon>
        <taxon>Fungi</taxon>
        <taxon>Dikarya</taxon>
        <taxon>Ascomycota</taxon>
        <taxon>Saccharomycotina</taxon>
        <taxon>Saccharomycetes</taxon>
        <taxon>Saccharomycopsidaceae</taxon>
        <taxon>Saccharomycopsis</taxon>
    </lineage>
</organism>
<accession>A0AAV5QLF7</accession>
<reference evidence="2 3" key="1">
    <citation type="journal article" date="2023" name="Elife">
        <title>Identification of key yeast species and microbe-microbe interactions impacting larval growth of Drosophila in the wild.</title>
        <authorList>
            <person name="Mure A."/>
            <person name="Sugiura Y."/>
            <person name="Maeda R."/>
            <person name="Honda K."/>
            <person name="Sakurai N."/>
            <person name="Takahashi Y."/>
            <person name="Watada M."/>
            <person name="Katoh T."/>
            <person name="Gotoh A."/>
            <person name="Gotoh Y."/>
            <person name="Taniguchi I."/>
            <person name="Nakamura K."/>
            <person name="Hayashi T."/>
            <person name="Katayama T."/>
            <person name="Uemura T."/>
            <person name="Hattori Y."/>
        </authorList>
    </citation>
    <scope>NUCLEOTIDE SEQUENCE [LARGE SCALE GENOMIC DNA]</scope>
    <source>
        <strain evidence="2 3">SC-9</strain>
    </source>
</reference>
<sequence>MFRSSVTPISKLAGLKSASFYQVASLVHARNFSRYQHCLNNNKNNVDQKHLEQFKQQLRSELAQEQSSSRVSQDQNPETEKKSLHTAFYRQVGSPFAKVVALTFVTFYSLRFLWEYLDATDDETIGKKRAENLSHAGETKQ</sequence>
<dbReference type="EMBL" id="BTFZ01000006">
    <property type="protein sequence ID" value="GMM35279.1"/>
    <property type="molecule type" value="Genomic_DNA"/>
</dbReference>
<proteinExistence type="predicted"/>
<feature type="region of interest" description="Disordered" evidence="1">
    <location>
        <begin position="62"/>
        <end position="82"/>
    </location>
</feature>
<dbReference type="GeneID" id="90073258"/>
<feature type="compositionally biased region" description="Polar residues" evidence="1">
    <location>
        <begin position="62"/>
        <end position="76"/>
    </location>
</feature>
<dbReference type="Proteomes" id="UP001360560">
    <property type="component" value="Unassembled WGS sequence"/>
</dbReference>
<dbReference type="RefSeq" id="XP_064852279.1">
    <property type="nucleotide sequence ID" value="XM_064996207.1"/>
</dbReference>
<evidence type="ECO:0000313" key="2">
    <source>
        <dbReference type="EMBL" id="GMM35279.1"/>
    </source>
</evidence>
<protein>
    <submittedName>
        <fullName evidence="2">Uncharacterized protein</fullName>
    </submittedName>
</protein>